<dbReference type="EMBL" id="PVUE01000001">
    <property type="protein sequence ID" value="PRZ44247.1"/>
    <property type="molecule type" value="Genomic_DNA"/>
</dbReference>
<evidence type="ECO:0000313" key="2">
    <source>
        <dbReference type="EMBL" id="PRZ44247.1"/>
    </source>
</evidence>
<proteinExistence type="predicted"/>
<dbReference type="Proteomes" id="UP000237752">
    <property type="component" value="Unassembled WGS sequence"/>
</dbReference>
<keyword evidence="1 2" id="KW-0808">Transferase</keyword>
<keyword evidence="3" id="KW-1185">Reference proteome</keyword>
<dbReference type="GO" id="GO:0008410">
    <property type="term" value="F:CoA-transferase activity"/>
    <property type="evidence" value="ECO:0007669"/>
    <property type="project" value="TreeGrafter"/>
</dbReference>
<sequence>MNHTNTTLTGPLSDIRVLDMTTAWAGPMASRSLAWLGADVIKIEAPGRPDGWRGFLTGGAAHHYPDLEHGARPYNRDLLFNTQNHDKRSLVLDLKAPHGRDVFLELAALSDIVVANFTPGVLDRLRIGYDDLAEVNDQIIVVEMPAFGSTGPMASHFGMGKTMEAACGMADLMGYGDDDRPVLTGPAILDPIGGLNAANAAVAALELRAETGIGCHIEVAQTEAAAHWIGELFLNELGGGAPQIKDGNRIPGVTPHEAFPALGDDQWVVVAARDEQEWQSLCEVIGRPDLAADSELANPDGRYRRKDDVESAVAEWTAQRDKRAAATLLQAAGVPAAPVCDGADVAGDPGLVASGMLQEITHPEAGTHIYPGLAYRLDRTPGGMSRPAPLFAEHNEEILSEMLSKSEEQIAALAATATISDTPVIKPTK</sequence>
<dbReference type="PANTHER" id="PTHR48207">
    <property type="entry name" value="SUCCINATE--HYDROXYMETHYLGLUTARATE COA-TRANSFERASE"/>
    <property type="match status" value="1"/>
</dbReference>
<accession>A0A2T1A6Z7</accession>
<evidence type="ECO:0000313" key="3">
    <source>
        <dbReference type="Proteomes" id="UP000237752"/>
    </source>
</evidence>
<dbReference type="Gene3D" id="3.30.1540.10">
    <property type="entry name" value="formyl-coa transferase, domain 3"/>
    <property type="match status" value="1"/>
</dbReference>
<comment type="caution">
    <text evidence="2">The sequence shown here is derived from an EMBL/GenBank/DDBJ whole genome shotgun (WGS) entry which is preliminary data.</text>
</comment>
<dbReference type="SUPFAM" id="SSF89796">
    <property type="entry name" value="CoA-transferase family III (CaiB/BaiF)"/>
    <property type="match status" value="1"/>
</dbReference>
<reference evidence="2 3" key="1">
    <citation type="submission" date="2018-03" db="EMBL/GenBank/DDBJ databases">
        <title>Genomic Encyclopedia of Archaeal and Bacterial Type Strains, Phase II (KMG-II): from individual species to whole genera.</title>
        <authorList>
            <person name="Goeker M."/>
        </authorList>
    </citation>
    <scope>NUCLEOTIDE SEQUENCE [LARGE SCALE GENOMIC DNA]</scope>
    <source>
        <strain evidence="2 3">DSM 100065</strain>
    </source>
</reference>
<dbReference type="AlphaFoldDB" id="A0A2T1A6Z7"/>
<evidence type="ECO:0000256" key="1">
    <source>
        <dbReference type="ARBA" id="ARBA00022679"/>
    </source>
</evidence>
<organism evidence="2 3">
    <name type="scientific">Antricoccus suffuscus</name>
    <dbReference type="NCBI Taxonomy" id="1629062"/>
    <lineage>
        <taxon>Bacteria</taxon>
        <taxon>Bacillati</taxon>
        <taxon>Actinomycetota</taxon>
        <taxon>Actinomycetes</taxon>
        <taxon>Geodermatophilales</taxon>
        <taxon>Antricoccaceae</taxon>
        <taxon>Antricoccus</taxon>
    </lineage>
</organism>
<name>A0A2T1A6Z7_9ACTN</name>
<dbReference type="InterPro" id="IPR050483">
    <property type="entry name" value="CoA-transferase_III_domain"/>
</dbReference>
<dbReference type="RefSeq" id="WP_106347278.1">
    <property type="nucleotide sequence ID" value="NZ_PVUE01000001.1"/>
</dbReference>
<dbReference type="InterPro" id="IPR044855">
    <property type="entry name" value="CoA-Trfase_III_dom3_sf"/>
</dbReference>
<dbReference type="OrthoDB" id="4251672at2"/>
<dbReference type="Pfam" id="PF02515">
    <property type="entry name" value="CoA_transf_3"/>
    <property type="match status" value="1"/>
</dbReference>
<gene>
    <name evidence="2" type="ORF">CLV47_101372</name>
</gene>
<dbReference type="PANTHER" id="PTHR48207:SF3">
    <property type="entry name" value="SUCCINATE--HYDROXYMETHYLGLUTARATE COA-TRANSFERASE"/>
    <property type="match status" value="1"/>
</dbReference>
<dbReference type="InterPro" id="IPR003673">
    <property type="entry name" value="CoA-Trfase_fam_III"/>
</dbReference>
<dbReference type="InterPro" id="IPR023606">
    <property type="entry name" value="CoA-Trfase_III_dom_1_sf"/>
</dbReference>
<protein>
    <submittedName>
        <fullName evidence="2">Crotonobetainyl-CoA:carnitine CoA-transferase CaiB-like acyl-CoA transferase</fullName>
    </submittedName>
</protein>
<dbReference type="Gene3D" id="3.40.50.10540">
    <property type="entry name" value="Crotonobetainyl-coa:carnitine coa-transferase, domain 1"/>
    <property type="match status" value="1"/>
</dbReference>